<dbReference type="RefSeq" id="WP_338501437.1">
    <property type="nucleotide sequence ID" value="NZ_CP145607.1"/>
</dbReference>
<feature type="domain" description="Phosphatidic acid phosphatase type 2/haloperoxidase" evidence="2">
    <location>
        <begin position="116"/>
        <end position="233"/>
    </location>
</feature>
<dbReference type="SMART" id="SM00014">
    <property type="entry name" value="acidPPc"/>
    <property type="match status" value="1"/>
</dbReference>
<keyword evidence="1" id="KW-1133">Transmembrane helix</keyword>
<gene>
    <name evidence="3" type="ORF">V6R86_01560</name>
</gene>
<dbReference type="PANTHER" id="PTHR14969">
    <property type="entry name" value="SPHINGOSINE-1-PHOSPHATE PHOSPHOHYDROLASE"/>
    <property type="match status" value="1"/>
</dbReference>
<evidence type="ECO:0000313" key="4">
    <source>
        <dbReference type="Proteomes" id="UP001382935"/>
    </source>
</evidence>
<dbReference type="Pfam" id="PF01569">
    <property type="entry name" value="PAP2"/>
    <property type="match status" value="1"/>
</dbReference>
<keyword evidence="1" id="KW-0812">Transmembrane</keyword>
<proteinExistence type="predicted"/>
<dbReference type="EMBL" id="CP145607">
    <property type="protein sequence ID" value="WWM69416.1"/>
    <property type="molecule type" value="Genomic_DNA"/>
</dbReference>
<evidence type="ECO:0000259" key="2">
    <source>
        <dbReference type="SMART" id="SM00014"/>
    </source>
</evidence>
<feature type="transmembrane region" description="Helical" evidence="1">
    <location>
        <begin position="162"/>
        <end position="180"/>
    </location>
</feature>
<dbReference type="PANTHER" id="PTHR14969:SF13">
    <property type="entry name" value="AT30094P"/>
    <property type="match status" value="1"/>
</dbReference>
<feature type="transmembrane region" description="Helical" evidence="1">
    <location>
        <begin position="192"/>
        <end position="214"/>
    </location>
</feature>
<reference evidence="3 4" key="1">
    <citation type="submission" date="2024-02" db="EMBL/GenBank/DDBJ databases">
        <title>Full genome sequence of Sphingomonas kaistensis.</title>
        <authorList>
            <person name="Poletto B.L."/>
            <person name="Silva G."/>
            <person name="Galante D."/>
            <person name="Campos K.R."/>
            <person name="Santos M.B.N."/>
            <person name="Sacchi C.T."/>
        </authorList>
    </citation>
    <scope>NUCLEOTIDE SEQUENCE [LARGE SCALE GENOMIC DNA]</scope>
    <source>
        <strain evidence="3 4">MA4R</strain>
    </source>
</reference>
<dbReference type="InterPro" id="IPR000326">
    <property type="entry name" value="PAP2/HPO"/>
</dbReference>
<keyword evidence="4" id="KW-1185">Reference proteome</keyword>
<dbReference type="Gene3D" id="1.20.144.10">
    <property type="entry name" value="Phosphatidic acid phosphatase type 2/haloperoxidase"/>
    <property type="match status" value="1"/>
</dbReference>
<feature type="transmembrane region" description="Helical" evidence="1">
    <location>
        <begin position="120"/>
        <end position="142"/>
    </location>
</feature>
<keyword evidence="1" id="KW-0472">Membrane</keyword>
<accession>A0ABZ2FX53</accession>
<feature type="transmembrane region" description="Helical" evidence="1">
    <location>
        <begin position="91"/>
        <end position="113"/>
    </location>
</feature>
<feature type="transmembrane region" description="Helical" evidence="1">
    <location>
        <begin position="220"/>
        <end position="239"/>
    </location>
</feature>
<dbReference type="SUPFAM" id="SSF48317">
    <property type="entry name" value="Acid phosphatase/Vanadium-dependent haloperoxidase"/>
    <property type="match status" value="1"/>
</dbReference>
<dbReference type="InterPro" id="IPR036938">
    <property type="entry name" value="PAP2/HPO_sf"/>
</dbReference>
<evidence type="ECO:0000256" key="1">
    <source>
        <dbReference type="SAM" id="Phobius"/>
    </source>
</evidence>
<sequence>MMKPTNSDLLRKCARSPLTDLVSGPHRLDSKVLLSFLTVAVTLMALFWLGSEVLEGDIFAFDKTVLLSLRLAHDPATPIGPHWLPRIVLDITAIGGVTVLTLITVLVVGFLVVSRSGRTAAFVAAAVASGASASAALKSFFVRPRPEIVPHLIEAASTSFPSGHAMNSAMVYLTLATLIARTQERVAVRLYLVGAAIILTLMVGMTRVFLGVHWPSDVLAGWGIGALWAVLCSLTAKLFQRERKGG</sequence>
<name>A0ABZ2FX53_9SPHN</name>
<protein>
    <submittedName>
        <fullName evidence="3">Phosphatase PAP2 family protein</fullName>
    </submittedName>
</protein>
<feature type="transmembrane region" description="Helical" evidence="1">
    <location>
        <begin position="32"/>
        <end position="50"/>
    </location>
</feature>
<dbReference type="CDD" id="cd03392">
    <property type="entry name" value="PAP2_like_2"/>
    <property type="match status" value="1"/>
</dbReference>
<dbReference type="Proteomes" id="UP001382935">
    <property type="component" value="Chromosome"/>
</dbReference>
<organism evidence="3 4">
    <name type="scientific">Sphingomonas kaistensis</name>
    <dbReference type="NCBI Taxonomy" id="298708"/>
    <lineage>
        <taxon>Bacteria</taxon>
        <taxon>Pseudomonadati</taxon>
        <taxon>Pseudomonadota</taxon>
        <taxon>Alphaproteobacteria</taxon>
        <taxon>Sphingomonadales</taxon>
        <taxon>Sphingomonadaceae</taxon>
        <taxon>Sphingomonas</taxon>
    </lineage>
</organism>
<evidence type="ECO:0000313" key="3">
    <source>
        <dbReference type="EMBL" id="WWM69416.1"/>
    </source>
</evidence>